<dbReference type="InterPro" id="IPR021235">
    <property type="entry name" value="DUF2637"/>
</dbReference>
<feature type="transmembrane region" description="Helical" evidence="1">
    <location>
        <begin position="56"/>
        <end position="78"/>
    </location>
</feature>
<feature type="transmembrane region" description="Helical" evidence="1">
    <location>
        <begin position="21"/>
        <end position="44"/>
    </location>
</feature>
<protein>
    <submittedName>
        <fullName evidence="2">DUF2637 domain-containing protein</fullName>
    </submittedName>
</protein>
<dbReference type="Proteomes" id="UP000503540">
    <property type="component" value="Chromosome"/>
</dbReference>
<keyword evidence="1" id="KW-0472">Membrane</keyword>
<proteinExistence type="predicted"/>
<dbReference type="EMBL" id="CP046172">
    <property type="protein sequence ID" value="QIS13940.1"/>
    <property type="molecule type" value="Genomic_DNA"/>
</dbReference>
<feature type="transmembrane region" description="Helical" evidence="1">
    <location>
        <begin position="118"/>
        <end position="143"/>
    </location>
</feature>
<evidence type="ECO:0000256" key="1">
    <source>
        <dbReference type="SAM" id="Phobius"/>
    </source>
</evidence>
<keyword evidence="3" id="KW-1185">Reference proteome</keyword>
<keyword evidence="1" id="KW-1133">Transmembrane helix</keyword>
<accession>A0A6G9YLC1</accession>
<organism evidence="2 3">
    <name type="scientific">Nocardia arthritidis</name>
    <dbReference type="NCBI Taxonomy" id="228602"/>
    <lineage>
        <taxon>Bacteria</taxon>
        <taxon>Bacillati</taxon>
        <taxon>Actinomycetota</taxon>
        <taxon>Actinomycetes</taxon>
        <taxon>Mycobacteriales</taxon>
        <taxon>Nocardiaceae</taxon>
        <taxon>Nocardia</taxon>
    </lineage>
</organism>
<sequence length="267" mass="28780">MTKPIVYQAAMNVPPVIMLARVVAIVTTIGIGVAGFVLSFAALWDLAIKAGQPPRLAWLWPVIIDGTIVQSTVAIVALAPYLDTGRHRRFFWTVLTGAASISISGNGFHAWINAGPLPALVAAAIAAVAPVSLLAATHGLAILARTSAHSEAHNYGSIDERISNSVALQHRNESFLTRHWADSTESEQTVSQGVSEERWWEVAEQVCAADPTGQRDPQVVARILHLKYEAGWSHRRIGRDVDTHHSTVGRILDAADKARRPSEAVSS</sequence>
<dbReference type="RefSeq" id="WP_238846748.1">
    <property type="nucleotide sequence ID" value="NZ_CP046172.1"/>
</dbReference>
<keyword evidence="1" id="KW-0812">Transmembrane</keyword>
<dbReference type="AlphaFoldDB" id="A0A6G9YLC1"/>
<dbReference type="Pfam" id="PF10935">
    <property type="entry name" value="DUF2637"/>
    <property type="match status" value="1"/>
</dbReference>
<reference evidence="2 3" key="1">
    <citation type="journal article" date="2019" name="ACS Chem. Biol.">
        <title>Identification and Mobilization of a Cryptic Antibiotic Biosynthesis Gene Locus from a Human-Pathogenic Nocardia Isolate.</title>
        <authorList>
            <person name="Herisse M."/>
            <person name="Ishida K."/>
            <person name="Porter J.L."/>
            <person name="Howden B."/>
            <person name="Hertweck C."/>
            <person name="Stinear T.P."/>
            <person name="Pidot S.J."/>
        </authorList>
    </citation>
    <scope>NUCLEOTIDE SEQUENCE [LARGE SCALE GENOMIC DNA]</scope>
    <source>
        <strain evidence="2 3">AUSMDU00012717</strain>
    </source>
</reference>
<feature type="transmembrane region" description="Helical" evidence="1">
    <location>
        <begin position="90"/>
        <end position="112"/>
    </location>
</feature>
<gene>
    <name evidence="2" type="ORF">F5544_30485</name>
</gene>
<dbReference type="KEGG" id="nah:F5544_30485"/>
<evidence type="ECO:0000313" key="3">
    <source>
        <dbReference type="Proteomes" id="UP000503540"/>
    </source>
</evidence>
<evidence type="ECO:0000313" key="2">
    <source>
        <dbReference type="EMBL" id="QIS13940.1"/>
    </source>
</evidence>
<name>A0A6G9YLC1_9NOCA</name>